<accession>A0A0A9GE70</accession>
<proteinExistence type="predicted"/>
<dbReference type="EMBL" id="GBRH01177045">
    <property type="protein sequence ID" value="JAE20851.1"/>
    <property type="molecule type" value="Transcribed_RNA"/>
</dbReference>
<organism evidence="1">
    <name type="scientific">Arundo donax</name>
    <name type="common">Giant reed</name>
    <name type="synonym">Donax arundinaceus</name>
    <dbReference type="NCBI Taxonomy" id="35708"/>
    <lineage>
        <taxon>Eukaryota</taxon>
        <taxon>Viridiplantae</taxon>
        <taxon>Streptophyta</taxon>
        <taxon>Embryophyta</taxon>
        <taxon>Tracheophyta</taxon>
        <taxon>Spermatophyta</taxon>
        <taxon>Magnoliopsida</taxon>
        <taxon>Liliopsida</taxon>
        <taxon>Poales</taxon>
        <taxon>Poaceae</taxon>
        <taxon>PACMAD clade</taxon>
        <taxon>Arundinoideae</taxon>
        <taxon>Arundineae</taxon>
        <taxon>Arundo</taxon>
    </lineage>
</organism>
<name>A0A0A9GE70_ARUDO</name>
<reference evidence="1" key="1">
    <citation type="submission" date="2014-09" db="EMBL/GenBank/DDBJ databases">
        <authorList>
            <person name="Magalhaes I.L.F."/>
            <person name="Oliveira U."/>
            <person name="Santos F.R."/>
            <person name="Vidigal T.H.D.A."/>
            <person name="Brescovit A.D."/>
            <person name="Santos A.J."/>
        </authorList>
    </citation>
    <scope>NUCLEOTIDE SEQUENCE</scope>
    <source>
        <tissue evidence="1">Shoot tissue taken approximately 20 cm above the soil surface</tissue>
    </source>
</reference>
<reference evidence="1" key="2">
    <citation type="journal article" date="2015" name="Data Brief">
        <title>Shoot transcriptome of the giant reed, Arundo donax.</title>
        <authorList>
            <person name="Barrero R.A."/>
            <person name="Guerrero F.D."/>
            <person name="Moolhuijzen P."/>
            <person name="Goolsby J.A."/>
            <person name="Tidwell J."/>
            <person name="Bellgard S.E."/>
            <person name="Bellgard M.I."/>
        </authorList>
    </citation>
    <scope>NUCLEOTIDE SEQUENCE</scope>
    <source>
        <tissue evidence="1">Shoot tissue taken approximately 20 cm above the soil surface</tissue>
    </source>
</reference>
<dbReference type="AlphaFoldDB" id="A0A0A9GE70"/>
<evidence type="ECO:0000313" key="1">
    <source>
        <dbReference type="EMBL" id="JAE20851.1"/>
    </source>
</evidence>
<sequence length="119" mass="12989">MKATRPQSTESATRETATWALDRAARRSCALRRDRSSWVTAGIVVVGAACMDEESKSKQSLHRPACPWTQPPHLELAGKLARLPDRGDGYLNEPGASCKPGRVIRRIYIWGSISVAGDA</sequence>
<protein>
    <submittedName>
        <fullName evidence="1">Uncharacterized protein</fullName>
    </submittedName>
</protein>